<dbReference type="KEGG" id="dsf:UWK_01510"/>
<sequence length="197" mass="22295">MAEIRSTLDMVMERAARMAARAGDVPADQEDEKQGMRLVTDFMNGQQSDLSALLQQEGTTDQAAVRRGMVKALVRNIVVPRDEMLMNSSATALSGLLNLSHEADDEVQSVCTELTQLLEQYAQHKEQIKHQLEDAIRAQLAQQLQEQTGESGDPMKIDPTRHPQYQKEWSQAQANLNDQYTQAFEQRKEILKQRLSK</sequence>
<evidence type="ECO:0000256" key="1">
    <source>
        <dbReference type="SAM" id="Coils"/>
    </source>
</evidence>
<proteinExistence type="predicted"/>
<dbReference type="Proteomes" id="UP000011721">
    <property type="component" value="Chromosome"/>
</dbReference>
<dbReference type="Pfam" id="PF20362">
    <property type="entry name" value="DUF6657"/>
    <property type="match status" value="1"/>
</dbReference>
<dbReference type="InterPro" id="IPR046598">
    <property type="entry name" value="DUF6657"/>
</dbReference>
<evidence type="ECO:0000256" key="2">
    <source>
        <dbReference type="SAM" id="MobiDB-lite"/>
    </source>
</evidence>
<dbReference type="eggNOG" id="ENOG503307R">
    <property type="taxonomic scope" value="Bacteria"/>
</dbReference>
<evidence type="ECO:0000313" key="3">
    <source>
        <dbReference type="EMBL" id="AGF78068.1"/>
    </source>
</evidence>
<dbReference type="RefSeq" id="WP_015403759.1">
    <property type="nucleotide sequence ID" value="NC_020304.1"/>
</dbReference>
<accession>M1P3M5</accession>
<dbReference type="OrthoDB" id="1722738at2"/>
<dbReference type="AlphaFoldDB" id="M1P3M5"/>
<name>M1P3M5_DESSD</name>
<keyword evidence="4" id="KW-1185">Reference proteome</keyword>
<gene>
    <name evidence="3" type="ordered locus">UWK_01510</name>
</gene>
<reference evidence="4" key="1">
    <citation type="journal article" date="2013" name="Stand. Genomic Sci.">
        <title>Complete genome sequence of Desulfocapsa sulfexigens, a marine deltaproteobacterium specialized in disproportionating inorganic sulfur compounds.</title>
        <authorList>
            <person name="Finster K.W."/>
            <person name="Kjeldsen K.U."/>
            <person name="Kube M."/>
            <person name="Reinhardt R."/>
            <person name="Mussmann M."/>
            <person name="Amann R."/>
            <person name="Schreiber L."/>
        </authorList>
    </citation>
    <scope>NUCLEOTIDE SEQUENCE [LARGE SCALE GENOMIC DNA]</scope>
    <source>
        <strain evidence="4">DSM 10523 / SB164P1</strain>
    </source>
</reference>
<dbReference type="HOGENOM" id="CLU_120033_0_0_7"/>
<organism evidence="3 4">
    <name type="scientific">Desulfocapsa sulfexigens (strain DSM 10523 / SB164P1)</name>
    <dbReference type="NCBI Taxonomy" id="1167006"/>
    <lineage>
        <taxon>Bacteria</taxon>
        <taxon>Pseudomonadati</taxon>
        <taxon>Thermodesulfobacteriota</taxon>
        <taxon>Desulfobulbia</taxon>
        <taxon>Desulfobulbales</taxon>
        <taxon>Desulfocapsaceae</taxon>
        <taxon>Desulfocapsa</taxon>
    </lineage>
</organism>
<feature type="region of interest" description="Disordered" evidence="2">
    <location>
        <begin position="144"/>
        <end position="167"/>
    </location>
</feature>
<protein>
    <submittedName>
        <fullName evidence="3">Uncharacterized protein</fullName>
    </submittedName>
</protein>
<dbReference type="STRING" id="1167006.UWK_01510"/>
<feature type="coiled-coil region" evidence="1">
    <location>
        <begin position="111"/>
        <end position="138"/>
    </location>
</feature>
<evidence type="ECO:0000313" key="4">
    <source>
        <dbReference type="Proteomes" id="UP000011721"/>
    </source>
</evidence>
<keyword evidence="1" id="KW-0175">Coiled coil</keyword>
<dbReference type="EMBL" id="CP003985">
    <property type="protein sequence ID" value="AGF78068.1"/>
    <property type="molecule type" value="Genomic_DNA"/>
</dbReference>